<protein>
    <submittedName>
        <fullName evidence="1">Uncharacterized protein</fullName>
    </submittedName>
</protein>
<organism evidence="1 2">
    <name type="scientific">Amnibacterium soli</name>
    <dbReference type="NCBI Taxonomy" id="1282736"/>
    <lineage>
        <taxon>Bacteria</taxon>
        <taxon>Bacillati</taxon>
        <taxon>Actinomycetota</taxon>
        <taxon>Actinomycetes</taxon>
        <taxon>Micrococcales</taxon>
        <taxon>Microbacteriaceae</taxon>
        <taxon>Amnibacterium</taxon>
    </lineage>
</organism>
<evidence type="ECO:0000313" key="1">
    <source>
        <dbReference type="EMBL" id="GAA4748402.1"/>
    </source>
</evidence>
<sequence>MPPASRLARERGVHLSLLQAFVQGADPVVGTAARAGYLEIWRMLRDEAGLSTEQARDFLGQGMLISVLLAVDMPVLDGLEPDAHALLQAACGDKLTELLESA</sequence>
<gene>
    <name evidence="1" type="ORF">GCM10025783_20700</name>
</gene>
<dbReference type="RefSeq" id="WP_345481087.1">
    <property type="nucleotide sequence ID" value="NZ_BAABLP010000004.1"/>
</dbReference>
<dbReference type="Proteomes" id="UP001500121">
    <property type="component" value="Unassembled WGS sequence"/>
</dbReference>
<reference evidence="2" key="1">
    <citation type="journal article" date="2019" name="Int. J. Syst. Evol. Microbiol.">
        <title>The Global Catalogue of Microorganisms (GCM) 10K type strain sequencing project: providing services to taxonomists for standard genome sequencing and annotation.</title>
        <authorList>
            <consortium name="The Broad Institute Genomics Platform"/>
            <consortium name="The Broad Institute Genome Sequencing Center for Infectious Disease"/>
            <person name="Wu L."/>
            <person name="Ma J."/>
        </authorList>
    </citation>
    <scope>NUCLEOTIDE SEQUENCE [LARGE SCALE GENOMIC DNA]</scope>
    <source>
        <strain evidence="2">JCM 19015</strain>
    </source>
</reference>
<keyword evidence="2" id="KW-1185">Reference proteome</keyword>
<accession>A0ABP8Z730</accession>
<comment type="caution">
    <text evidence="1">The sequence shown here is derived from an EMBL/GenBank/DDBJ whole genome shotgun (WGS) entry which is preliminary data.</text>
</comment>
<proteinExistence type="predicted"/>
<dbReference type="EMBL" id="BAABLP010000004">
    <property type="protein sequence ID" value="GAA4748402.1"/>
    <property type="molecule type" value="Genomic_DNA"/>
</dbReference>
<evidence type="ECO:0000313" key="2">
    <source>
        <dbReference type="Proteomes" id="UP001500121"/>
    </source>
</evidence>
<name>A0ABP8Z730_9MICO</name>